<evidence type="ECO:0000313" key="2">
    <source>
        <dbReference type="Proteomes" id="UP000617355"/>
    </source>
</evidence>
<comment type="caution">
    <text evidence="1">The sequence shown here is derived from an EMBL/GenBank/DDBJ whole genome shotgun (WGS) entry which is preliminary data.</text>
</comment>
<keyword evidence="2" id="KW-1185">Reference proteome</keyword>
<reference evidence="2" key="1">
    <citation type="journal article" date="2019" name="Int. J. Syst. Evol. Microbiol.">
        <title>The Global Catalogue of Microorganisms (GCM) 10K type strain sequencing project: providing services to taxonomists for standard genome sequencing and annotation.</title>
        <authorList>
            <consortium name="The Broad Institute Genomics Platform"/>
            <consortium name="The Broad Institute Genome Sequencing Center for Infectious Disease"/>
            <person name="Wu L."/>
            <person name="Ma J."/>
        </authorList>
    </citation>
    <scope>NUCLEOTIDE SEQUENCE [LARGE SCALE GENOMIC DNA]</scope>
    <source>
        <strain evidence="2">CGMCC 1.12922</strain>
    </source>
</reference>
<dbReference type="RefSeq" id="WP_188529229.1">
    <property type="nucleotide sequence ID" value="NZ_BMGI01000005.1"/>
</dbReference>
<sequence length="294" mass="32825">MHSTNISIHFGAHCTDDDQLIKSLLRNQDVLSEHGVSVPGPGRYRPLLREVLDRLDGAPANLDTQDVIFEAILESDGTERLVLSNDNFLGNSVNALKNGLLYRNAGRNSAALRNLFPDSHVEFFLAVRNPATFVPALHQVVQPGPFEDYVAGVDPDTLVWSDVVLDIREHNPETPITVWCNEDTPMIWPEVMHEVGGLDPQVKLMGGFDILARIMAKEGIKRLRSYLASHPPANEIQRRRVLAAFLDKYALDDEVEEEIDLPGWTPELMDQFTANYDDDLIEIARIPGVTVLTA</sequence>
<dbReference type="EMBL" id="BMGI01000005">
    <property type="protein sequence ID" value="GGD44080.1"/>
    <property type="molecule type" value="Genomic_DNA"/>
</dbReference>
<accession>A0ABQ1QUA0</accession>
<proteinExistence type="predicted"/>
<name>A0ABQ1QUA0_9RHOB</name>
<dbReference type="Proteomes" id="UP000617355">
    <property type="component" value="Unassembled WGS sequence"/>
</dbReference>
<protein>
    <submittedName>
        <fullName evidence="1">Uncharacterized protein</fullName>
    </submittedName>
</protein>
<organism evidence="1 2">
    <name type="scientific">Sinisalibacter lacisalsi</name>
    <dbReference type="NCBI Taxonomy" id="1526570"/>
    <lineage>
        <taxon>Bacteria</taxon>
        <taxon>Pseudomonadati</taxon>
        <taxon>Pseudomonadota</taxon>
        <taxon>Alphaproteobacteria</taxon>
        <taxon>Rhodobacterales</taxon>
        <taxon>Roseobacteraceae</taxon>
        <taxon>Sinisalibacter</taxon>
    </lineage>
</organism>
<evidence type="ECO:0000313" key="1">
    <source>
        <dbReference type="EMBL" id="GGD44080.1"/>
    </source>
</evidence>
<gene>
    <name evidence="1" type="ORF">GCM10011358_29800</name>
</gene>